<comment type="caution">
    <text evidence="1">The sequence shown here is derived from an EMBL/GenBank/DDBJ whole genome shotgun (WGS) entry which is preliminary data.</text>
</comment>
<organism evidence="1 2">
    <name type="scientific">Aquicoccus porphyridii</name>
    <dbReference type="NCBI Taxonomy" id="1852029"/>
    <lineage>
        <taxon>Bacteria</taxon>
        <taxon>Pseudomonadati</taxon>
        <taxon>Pseudomonadota</taxon>
        <taxon>Alphaproteobacteria</taxon>
        <taxon>Rhodobacterales</taxon>
        <taxon>Paracoccaceae</taxon>
        <taxon>Aquicoccus</taxon>
    </lineage>
</organism>
<accession>A0A5A9Z4K7</accession>
<reference evidence="1 2" key="1">
    <citation type="submission" date="2019-07" db="EMBL/GenBank/DDBJ databases">
        <title>Aquicoccus porphyridii gen. nov., sp. nov., isolated from a small marine red alga, Porphyridium marinum.</title>
        <authorList>
            <person name="Liu L."/>
        </authorList>
    </citation>
    <scope>NUCLEOTIDE SEQUENCE [LARGE SCALE GENOMIC DNA]</scope>
    <source>
        <strain evidence="1 2">L1 8-17</strain>
    </source>
</reference>
<dbReference type="EMBL" id="VINQ01000016">
    <property type="protein sequence ID" value="KAA0912100.1"/>
    <property type="molecule type" value="Genomic_DNA"/>
</dbReference>
<name>A0A5A9Z4K7_9RHOB</name>
<protein>
    <recommendedName>
        <fullName evidence="3">DUF1127 domain-containing protein</fullName>
    </recommendedName>
</protein>
<evidence type="ECO:0000313" key="1">
    <source>
        <dbReference type="EMBL" id="KAA0912100.1"/>
    </source>
</evidence>
<gene>
    <name evidence="1" type="ORF">FLO80_16975</name>
</gene>
<evidence type="ECO:0008006" key="3">
    <source>
        <dbReference type="Google" id="ProtNLM"/>
    </source>
</evidence>
<dbReference type="Proteomes" id="UP000325291">
    <property type="component" value="Unassembled WGS sequence"/>
</dbReference>
<evidence type="ECO:0000313" key="2">
    <source>
        <dbReference type="Proteomes" id="UP000325291"/>
    </source>
</evidence>
<dbReference type="RefSeq" id="WP_111367059.1">
    <property type="nucleotide sequence ID" value="NZ_JASHJG010000012.1"/>
</dbReference>
<dbReference type="AlphaFoldDB" id="A0A5A9Z4K7"/>
<keyword evidence="2" id="KW-1185">Reference proteome</keyword>
<proteinExistence type="predicted"/>
<sequence length="74" mass="8588">MADITSQITVIDTARARVGRWLDTLMGRLETYAHIRSRRDQIVALEARSDAELAEMGLKREDIAHHVFRDLYYV</sequence>